<sequence>MTRGTMPPYVVSLVLEAASAAGVAREELARLPGVSSLDQPGIRVPTMTLTRLWEVAAGAFTEAGGAPRVAGLWTPGRFHVWDYVIRSSPDLAEAFRLAARHLPAVTDPDSAFDVRLDSAGRLTVATRPVPTFGRVGALIGEFVLGLLLQQAGTALGRPVVPVAVAVAGEPPRSYRHLVEAYGTHEIQFGAPVSSITFSAADAAAPLPGADPALAVIVQDHAVHSVSTARLLLGWLDKVHAEVAECFPDGPPSLDRVARRMAMSPRTFQRRLHEEGTSWREEVEKVREAEATRLLRDTRLTIDVIAARVGYSDIRALRRAFHRWHGHAPADFRRRSPSG</sequence>
<dbReference type="PANTHER" id="PTHR47894">
    <property type="entry name" value="HTH-TYPE TRANSCRIPTIONAL REGULATOR GADX"/>
    <property type="match status" value="1"/>
</dbReference>
<proteinExistence type="predicted"/>
<dbReference type="GO" id="GO:0000976">
    <property type="term" value="F:transcription cis-regulatory region binding"/>
    <property type="evidence" value="ECO:0007669"/>
    <property type="project" value="TreeGrafter"/>
</dbReference>
<dbReference type="EMBL" id="JACDUR010000004">
    <property type="protein sequence ID" value="MBA2892799.1"/>
    <property type="molecule type" value="Genomic_DNA"/>
</dbReference>
<dbReference type="Pfam" id="PF12625">
    <property type="entry name" value="Arabinose_bd"/>
    <property type="match status" value="1"/>
</dbReference>
<evidence type="ECO:0000259" key="4">
    <source>
        <dbReference type="PROSITE" id="PS01124"/>
    </source>
</evidence>
<evidence type="ECO:0000256" key="1">
    <source>
        <dbReference type="ARBA" id="ARBA00023015"/>
    </source>
</evidence>
<dbReference type="AlphaFoldDB" id="A0A7W0CKL9"/>
<dbReference type="GO" id="GO:0003700">
    <property type="term" value="F:DNA-binding transcription factor activity"/>
    <property type="evidence" value="ECO:0007669"/>
    <property type="project" value="InterPro"/>
</dbReference>
<dbReference type="RefSeq" id="WP_181611522.1">
    <property type="nucleotide sequence ID" value="NZ_BAABAM010000003.1"/>
</dbReference>
<evidence type="ECO:0000313" key="5">
    <source>
        <dbReference type="EMBL" id="MBA2892799.1"/>
    </source>
</evidence>
<keyword evidence="6" id="KW-1185">Reference proteome</keyword>
<evidence type="ECO:0000256" key="3">
    <source>
        <dbReference type="ARBA" id="ARBA00023163"/>
    </source>
</evidence>
<comment type="caution">
    <text evidence="5">The sequence shown here is derived from an EMBL/GenBank/DDBJ whole genome shotgun (WGS) entry which is preliminary data.</text>
</comment>
<organism evidence="5 6">
    <name type="scientific">Nonomuraea soli</name>
    <dbReference type="NCBI Taxonomy" id="1032476"/>
    <lineage>
        <taxon>Bacteria</taxon>
        <taxon>Bacillati</taxon>
        <taxon>Actinomycetota</taxon>
        <taxon>Actinomycetes</taxon>
        <taxon>Streptosporangiales</taxon>
        <taxon>Streptosporangiaceae</taxon>
        <taxon>Nonomuraea</taxon>
    </lineage>
</organism>
<keyword evidence="1" id="KW-0805">Transcription regulation</keyword>
<dbReference type="Gene3D" id="1.10.10.60">
    <property type="entry name" value="Homeodomain-like"/>
    <property type="match status" value="1"/>
</dbReference>
<dbReference type="Pfam" id="PF12833">
    <property type="entry name" value="HTH_18"/>
    <property type="match status" value="1"/>
</dbReference>
<evidence type="ECO:0000313" key="6">
    <source>
        <dbReference type="Proteomes" id="UP000530928"/>
    </source>
</evidence>
<keyword evidence="3" id="KW-0804">Transcription</keyword>
<gene>
    <name evidence="5" type="ORF">HNR30_004153</name>
</gene>
<protein>
    <submittedName>
        <fullName evidence="5">AraC-like DNA-binding protein</fullName>
    </submittedName>
</protein>
<feature type="domain" description="HTH araC/xylS-type" evidence="4">
    <location>
        <begin position="236"/>
        <end position="334"/>
    </location>
</feature>
<dbReference type="InterPro" id="IPR018060">
    <property type="entry name" value="HTH_AraC"/>
</dbReference>
<name>A0A7W0CKL9_9ACTN</name>
<dbReference type="Proteomes" id="UP000530928">
    <property type="component" value="Unassembled WGS sequence"/>
</dbReference>
<dbReference type="InterPro" id="IPR032687">
    <property type="entry name" value="AraC-type_N"/>
</dbReference>
<dbReference type="InterPro" id="IPR009057">
    <property type="entry name" value="Homeodomain-like_sf"/>
</dbReference>
<keyword evidence="2 5" id="KW-0238">DNA-binding</keyword>
<dbReference type="PROSITE" id="PS01124">
    <property type="entry name" value="HTH_ARAC_FAMILY_2"/>
    <property type="match status" value="1"/>
</dbReference>
<evidence type="ECO:0000256" key="2">
    <source>
        <dbReference type="ARBA" id="ARBA00023125"/>
    </source>
</evidence>
<dbReference type="GO" id="GO:0005829">
    <property type="term" value="C:cytosol"/>
    <property type="evidence" value="ECO:0007669"/>
    <property type="project" value="TreeGrafter"/>
</dbReference>
<dbReference type="SMART" id="SM00342">
    <property type="entry name" value="HTH_ARAC"/>
    <property type="match status" value="1"/>
</dbReference>
<dbReference type="PANTHER" id="PTHR47894:SF1">
    <property type="entry name" value="HTH-TYPE TRANSCRIPTIONAL REGULATOR VQSM"/>
    <property type="match status" value="1"/>
</dbReference>
<accession>A0A7W0CKL9</accession>
<dbReference type="SUPFAM" id="SSF46689">
    <property type="entry name" value="Homeodomain-like"/>
    <property type="match status" value="1"/>
</dbReference>
<reference evidence="5 6" key="1">
    <citation type="submission" date="2020-07" db="EMBL/GenBank/DDBJ databases">
        <title>Genomic Encyclopedia of Type Strains, Phase IV (KMG-IV): sequencing the most valuable type-strain genomes for metagenomic binning, comparative biology and taxonomic classification.</title>
        <authorList>
            <person name="Goeker M."/>
        </authorList>
    </citation>
    <scope>NUCLEOTIDE SEQUENCE [LARGE SCALE GENOMIC DNA]</scope>
    <source>
        <strain evidence="5 6">DSM 45533</strain>
    </source>
</reference>